<comment type="subcellular location">
    <subcellularLocation>
        <location evidence="2">Cell membrane</location>
        <topology evidence="2">Multi-pass membrane protein</topology>
    </subcellularLocation>
</comment>
<evidence type="ECO:0000259" key="11">
    <source>
        <dbReference type="PROSITE" id="PS50109"/>
    </source>
</evidence>
<feature type="transmembrane region" description="Helical" evidence="10">
    <location>
        <begin position="238"/>
        <end position="258"/>
    </location>
</feature>
<keyword evidence="9" id="KW-0067">ATP-binding</keyword>
<feature type="domain" description="HAMP" evidence="12">
    <location>
        <begin position="259"/>
        <end position="311"/>
    </location>
</feature>
<comment type="catalytic activity">
    <reaction evidence="1">
        <text>ATP + protein L-histidine = ADP + protein N-phospho-L-histidine.</text>
        <dbReference type="EC" id="2.7.13.3"/>
    </reaction>
</comment>
<dbReference type="InterPro" id="IPR004358">
    <property type="entry name" value="Sig_transdc_His_kin-like_C"/>
</dbReference>
<dbReference type="EC" id="2.7.13.3" evidence="3"/>
<dbReference type="InterPro" id="IPR005467">
    <property type="entry name" value="His_kinase_dom"/>
</dbReference>
<keyword evidence="10" id="KW-1133">Transmembrane helix</keyword>
<dbReference type="InterPro" id="IPR036097">
    <property type="entry name" value="HisK_dim/P_sf"/>
</dbReference>
<feature type="domain" description="Histidine kinase" evidence="11">
    <location>
        <begin position="319"/>
        <end position="534"/>
    </location>
</feature>
<organism evidence="13 14">
    <name type="scientific">Zooshikella ganghwensis</name>
    <dbReference type="NCBI Taxonomy" id="202772"/>
    <lineage>
        <taxon>Bacteria</taxon>
        <taxon>Pseudomonadati</taxon>
        <taxon>Pseudomonadota</taxon>
        <taxon>Gammaproteobacteria</taxon>
        <taxon>Oceanospirillales</taxon>
        <taxon>Zooshikellaceae</taxon>
        <taxon>Zooshikella</taxon>
    </lineage>
</organism>
<evidence type="ECO:0000256" key="9">
    <source>
        <dbReference type="ARBA" id="ARBA00022840"/>
    </source>
</evidence>
<dbReference type="GO" id="GO:0005886">
    <property type="term" value="C:plasma membrane"/>
    <property type="evidence" value="ECO:0007669"/>
    <property type="project" value="UniProtKB-SubCell"/>
</dbReference>
<accession>A0A4P9VSK1</accession>
<dbReference type="CDD" id="cd06225">
    <property type="entry name" value="HAMP"/>
    <property type="match status" value="1"/>
</dbReference>
<dbReference type="InterPro" id="IPR003661">
    <property type="entry name" value="HisK_dim/P_dom"/>
</dbReference>
<evidence type="ECO:0000313" key="13">
    <source>
        <dbReference type="EMBL" id="RDH45202.1"/>
    </source>
</evidence>
<keyword evidence="6" id="KW-0808">Transferase</keyword>
<keyword evidence="5" id="KW-0597">Phosphoprotein</keyword>
<keyword evidence="7" id="KW-0547">Nucleotide-binding</keyword>
<dbReference type="PANTHER" id="PTHR44936:SF10">
    <property type="entry name" value="SENSOR PROTEIN RSTB"/>
    <property type="match status" value="1"/>
</dbReference>
<dbReference type="RefSeq" id="WP_094788198.1">
    <property type="nucleotide sequence ID" value="NZ_JAEVHG010000001.1"/>
</dbReference>
<name>A0A4P9VSK1_9GAMM</name>
<dbReference type="InterPro" id="IPR036890">
    <property type="entry name" value="HATPase_C_sf"/>
</dbReference>
<evidence type="ECO:0000259" key="12">
    <source>
        <dbReference type="PROSITE" id="PS50885"/>
    </source>
</evidence>
<dbReference type="SUPFAM" id="SSF158472">
    <property type="entry name" value="HAMP domain-like"/>
    <property type="match status" value="1"/>
</dbReference>
<dbReference type="SMART" id="SM00304">
    <property type="entry name" value="HAMP"/>
    <property type="match status" value="1"/>
</dbReference>
<dbReference type="SUPFAM" id="SSF47384">
    <property type="entry name" value="Homodimeric domain of signal transducing histidine kinase"/>
    <property type="match status" value="1"/>
</dbReference>
<evidence type="ECO:0000256" key="8">
    <source>
        <dbReference type="ARBA" id="ARBA00022777"/>
    </source>
</evidence>
<evidence type="ECO:0000256" key="4">
    <source>
        <dbReference type="ARBA" id="ARBA00022475"/>
    </source>
</evidence>
<sequence length="534" mass="60127">MTSIFLRIYGGLLFTLVLVAVLSGLAVTIINSFRLQDYQESVAQGTFNLVAMQLAGKPEDLQLLLLQQAEHLLGIPLVLVDAERTALSQNDLARLKEKEVVVSQLKPDKAHVYSMVDEHTLLRGRVTTISEQLAYGSVMLIKQHLISMPFHQRQAQVTELQQLFSYPLSYHRAADSGLSAQNLQRLRDGHMVMLLGPDARSIRLFVGLEGGSNVGLDETQQVLEVGPIRFLEMYPFKLVFTISLFAFSSISLAIYILVRGLEKRLRKMERAATKISRGDLDARVNVRGSDSVGRLARAFNGMASHIQRLLSIQQEMIRGVSHELRTPVARLRFGLQMVEDAQSTDERENYLEGMDKDIQELDHLVDEILTYASLEQGSPVLHFKRVDIEEIITQVIKEHLALANGIALEHIPCSASEPKRRAEVERRYMQRAIQNLVGNALRYAKTKVTVRYTVTSETCRVDVEDDGPGIPENEWDRVFTAFARLDDSRTRASGGYGLGLSIVRRIVYWHNGRALVGHSEMGGARFSIVWPRRQ</sequence>
<dbReference type="InterPro" id="IPR003660">
    <property type="entry name" value="HAMP_dom"/>
</dbReference>
<evidence type="ECO:0000313" key="14">
    <source>
        <dbReference type="Proteomes" id="UP000257039"/>
    </source>
</evidence>
<proteinExistence type="predicted"/>
<evidence type="ECO:0000256" key="1">
    <source>
        <dbReference type="ARBA" id="ARBA00000085"/>
    </source>
</evidence>
<keyword evidence="10" id="KW-0472">Membrane</keyword>
<dbReference type="SUPFAM" id="SSF55874">
    <property type="entry name" value="ATPase domain of HSP90 chaperone/DNA topoisomerase II/histidine kinase"/>
    <property type="match status" value="1"/>
</dbReference>
<evidence type="ECO:0000256" key="6">
    <source>
        <dbReference type="ARBA" id="ARBA00022679"/>
    </source>
</evidence>
<dbReference type="Gene3D" id="1.10.287.130">
    <property type="match status" value="1"/>
</dbReference>
<protein>
    <recommendedName>
        <fullName evidence="3">histidine kinase</fullName>
        <ecNumber evidence="3">2.7.13.3</ecNumber>
    </recommendedName>
</protein>
<dbReference type="PROSITE" id="PS50885">
    <property type="entry name" value="HAMP"/>
    <property type="match status" value="1"/>
</dbReference>
<reference evidence="13 14" key="1">
    <citation type="submission" date="2017-04" db="EMBL/GenBank/DDBJ databases">
        <title>Draft genome sequence of Zooshikella ganghwensis VG4 isolated from Red Sea sediments.</title>
        <authorList>
            <person name="Rehman Z."/>
            <person name="Alam I."/>
            <person name="Kamau A."/>
            <person name="Bajic V."/>
            <person name="Leiknes T."/>
        </authorList>
    </citation>
    <scope>NUCLEOTIDE SEQUENCE [LARGE SCALE GENOMIC DNA]</scope>
    <source>
        <strain evidence="13 14">VG4</strain>
    </source>
</reference>
<evidence type="ECO:0000256" key="10">
    <source>
        <dbReference type="SAM" id="Phobius"/>
    </source>
</evidence>
<dbReference type="Gene3D" id="3.30.565.10">
    <property type="entry name" value="Histidine kinase-like ATPase, C-terminal domain"/>
    <property type="match status" value="1"/>
</dbReference>
<gene>
    <name evidence="13" type="ORF">B9G39_18115</name>
</gene>
<dbReference type="AlphaFoldDB" id="A0A4P9VSK1"/>
<dbReference type="EMBL" id="NDXW01000001">
    <property type="protein sequence ID" value="RDH45202.1"/>
    <property type="molecule type" value="Genomic_DNA"/>
</dbReference>
<dbReference type="SMART" id="SM00388">
    <property type="entry name" value="HisKA"/>
    <property type="match status" value="1"/>
</dbReference>
<keyword evidence="14" id="KW-1185">Reference proteome</keyword>
<dbReference type="GO" id="GO:0000155">
    <property type="term" value="F:phosphorelay sensor kinase activity"/>
    <property type="evidence" value="ECO:0007669"/>
    <property type="project" value="InterPro"/>
</dbReference>
<dbReference type="PANTHER" id="PTHR44936">
    <property type="entry name" value="SENSOR PROTEIN CREC"/>
    <property type="match status" value="1"/>
</dbReference>
<dbReference type="CDD" id="cd00082">
    <property type="entry name" value="HisKA"/>
    <property type="match status" value="1"/>
</dbReference>
<keyword evidence="4" id="KW-1003">Cell membrane</keyword>
<dbReference type="Proteomes" id="UP000257039">
    <property type="component" value="Unassembled WGS sequence"/>
</dbReference>
<evidence type="ECO:0000256" key="7">
    <source>
        <dbReference type="ARBA" id="ARBA00022741"/>
    </source>
</evidence>
<evidence type="ECO:0000256" key="3">
    <source>
        <dbReference type="ARBA" id="ARBA00012438"/>
    </source>
</evidence>
<dbReference type="InterPro" id="IPR003594">
    <property type="entry name" value="HATPase_dom"/>
</dbReference>
<keyword evidence="8" id="KW-0418">Kinase</keyword>
<dbReference type="Pfam" id="PF02518">
    <property type="entry name" value="HATPase_c"/>
    <property type="match status" value="1"/>
</dbReference>
<dbReference type="PRINTS" id="PR00344">
    <property type="entry name" value="BCTRLSENSOR"/>
</dbReference>
<keyword evidence="10" id="KW-0812">Transmembrane</keyword>
<dbReference type="Pfam" id="PF00672">
    <property type="entry name" value="HAMP"/>
    <property type="match status" value="1"/>
</dbReference>
<dbReference type="PROSITE" id="PS50109">
    <property type="entry name" value="HIS_KIN"/>
    <property type="match status" value="1"/>
</dbReference>
<dbReference type="Gene3D" id="1.10.8.500">
    <property type="entry name" value="HAMP domain in histidine kinase"/>
    <property type="match status" value="1"/>
</dbReference>
<comment type="caution">
    <text evidence="13">The sequence shown here is derived from an EMBL/GenBank/DDBJ whole genome shotgun (WGS) entry which is preliminary data.</text>
</comment>
<dbReference type="InterPro" id="IPR050980">
    <property type="entry name" value="2C_sensor_his_kinase"/>
</dbReference>
<dbReference type="GO" id="GO:0005524">
    <property type="term" value="F:ATP binding"/>
    <property type="evidence" value="ECO:0007669"/>
    <property type="project" value="UniProtKB-KW"/>
</dbReference>
<dbReference type="Pfam" id="PF00512">
    <property type="entry name" value="HisKA"/>
    <property type="match status" value="1"/>
</dbReference>
<dbReference type="SMART" id="SM00387">
    <property type="entry name" value="HATPase_c"/>
    <property type="match status" value="1"/>
</dbReference>
<evidence type="ECO:0000256" key="5">
    <source>
        <dbReference type="ARBA" id="ARBA00022553"/>
    </source>
</evidence>
<evidence type="ECO:0000256" key="2">
    <source>
        <dbReference type="ARBA" id="ARBA00004651"/>
    </source>
</evidence>